<reference evidence="2 3" key="2">
    <citation type="submission" date="2020-05" db="EMBL/GenBank/DDBJ databases">
        <title>Draft genome sequence of Desulfovibrio sp. strainFSS-1.</title>
        <authorList>
            <person name="Shimoshige H."/>
            <person name="Kobayashi H."/>
            <person name="Maekawa T."/>
        </authorList>
    </citation>
    <scope>NUCLEOTIDE SEQUENCE [LARGE SCALE GENOMIC DNA]</scope>
    <source>
        <strain evidence="2 3">SIID29052-01</strain>
    </source>
</reference>
<keyword evidence="1" id="KW-0812">Transmembrane</keyword>
<feature type="transmembrane region" description="Helical" evidence="1">
    <location>
        <begin position="109"/>
        <end position="128"/>
    </location>
</feature>
<name>A0A6V8LQZ4_9BACT</name>
<dbReference type="PANTHER" id="PTHR30199:SF0">
    <property type="entry name" value="INNER MEMBRANE PROTEIN YDCO"/>
    <property type="match status" value="1"/>
</dbReference>
<feature type="transmembrane region" description="Helical" evidence="1">
    <location>
        <begin position="221"/>
        <end position="240"/>
    </location>
</feature>
<reference evidence="2 3" key="1">
    <citation type="submission" date="2020-04" db="EMBL/GenBank/DDBJ databases">
        <authorList>
            <consortium name="Desulfovibrio sp. FSS-1 genome sequencing consortium"/>
            <person name="Shimoshige H."/>
            <person name="Kobayashi H."/>
            <person name="Maekawa T."/>
        </authorList>
    </citation>
    <scope>NUCLEOTIDE SEQUENCE [LARGE SCALE GENOMIC DNA]</scope>
    <source>
        <strain evidence="2 3">SIID29052-01</strain>
    </source>
</reference>
<dbReference type="GO" id="GO:0042925">
    <property type="term" value="F:benzoate transmembrane transporter activity"/>
    <property type="evidence" value="ECO:0007669"/>
    <property type="project" value="InterPro"/>
</dbReference>
<evidence type="ECO:0000256" key="1">
    <source>
        <dbReference type="SAM" id="Phobius"/>
    </source>
</evidence>
<sequence length="402" mass="40822">MNTAAAPSTRVPSRRAFARDFSVSALTAGLVAVAVSFGGPAAIIFQAARAASLDQAHLASWIWAICVGSGVTGIWLSLRYREPVVTAWSTPGLAVLAAGWAAYPYPEAVGAFVVSGALITLCGVTGLFQALMDRIPRPVVSAMLAGILFRFGVDVFGFLKSAPLLAGTMIAAYLASKRLTPRYAIVCTLLAGFAAAGLTGGLDFSGVSASLAQPVFTVPRFSLGAVIGLGLPLFLVTMTGQNATGLGVMRASGYHAPGSPMVASTGLASLLLAPFGCHGVNLAAITAAICTGPESHPDSSRRYVAAVVCGACYLVVGAFGAALTGLFTALPPALIAVVSGLALFGAIASGLTQAMEEADRREAALVTLLVTVSGVSFFGIGSAFWGLLGGLAADRVLTRSHR</sequence>
<keyword evidence="3" id="KW-1185">Reference proteome</keyword>
<feature type="transmembrane region" description="Helical" evidence="1">
    <location>
        <begin position="333"/>
        <end position="351"/>
    </location>
</feature>
<comment type="caution">
    <text evidence="2">The sequence shown here is derived from an EMBL/GenBank/DDBJ whole genome shotgun (WGS) entry which is preliminary data.</text>
</comment>
<feature type="transmembrane region" description="Helical" evidence="1">
    <location>
        <begin position="85"/>
        <end position="103"/>
    </location>
</feature>
<feature type="transmembrane region" description="Helical" evidence="1">
    <location>
        <begin position="303"/>
        <end position="327"/>
    </location>
</feature>
<dbReference type="InterPro" id="IPR004711">
    <property type="entry name" value="Benzoate_Transporter"/>
</dbReference>
<evidence type="ECO:0000313" key="3">
    <source>
        <dbReference type="Proteomes" id="UP000494245"/>
    </source>
</evidence>
<keyword evidence="1" id="KW-0472">Membrane</keyword>
<dbReference type="Proteomes" id="UP000494245">
    <property type="component" value="Unassembled WGS sequence"/>
</dbReference>
<gene>
    <name evidence="2" type="primary">ydcO</name>
    <name evidence="2" type="ORF">NNJEOMEG_01242</name>
</gene>
<feature type="transmembrane region" description="Helical" evidence="1">
    <location>
        <begin position="158"/>
        <end position="176"/>
    </location>
</feature>
<accession>A0A6V8LQZ4</accession>
<feature type="transmembrane region" description="Helical" evidence="1">
    <location>
        <begin position="21"/>
        <end position="48"/>
    </location>
</feature>
<dbReference type="PANTHER" id="PTHR30199">
    <property type="entry name" value="MFS FAMILY TRANSPORTER, PREDICTED SUBSTRATE BENZOATE"/>
    <property type="match status" value="1"/>
</dbReference>
<dbReference type="Pfam" id="PF03594">
    <property type="entry name" value="BenE"/>
    <property type="match status" value="1"/>
</dbReference>
<dbReference type="AlphaFoldDB" id="A0A6V8LQZ4"/>
<organism evidence="2 3">
    <name type="scientific">Fundidesulfovibrio magnetotacticus</name>
    <dbReference type="NCBI Taxonomy" id="2730080"/>
    <lineage>
        <taxon>Bacteria</taxon>
        <taxon>Pseudomonadati</taxon>
        <taxon>Thermodesulfobacteriota</taxon>
        <taxon>Desulfovibrionia</taxon>
        <taxon>Desulfovibrionales</taxon>
        <taxon>Desulfovibrionaceae</taxon>
        <taxon>Fundidesulfovibrio</taxon>
    </lineage>
</organism>
<dbReference type="RefSeq" id="WP_173082406.1">
    <property type="nucleotide sequence ID" value="NZ_BLTE01000004.1"/>
</dbReference>
<dbReference type="EMBL" id="BLTE01000004">
    <property type="protein sequence ID" value="GFK93410.1"/>
    <property type="molecule type" value="Genomic_DNA"/>
</dbReference>
<feature type="transmembrane region" description="Helical" evidence="1">
    <location>
        <begin position="183"/>
        <end position="201"/>
    </location>
</feature>
<keyword evidence="1" id="KW-1133">Transmembrane helix</keyword>
<evidence type="ECO:0000313" key="2">
    <source>
        <dbReference type="EMBL" id="GFK93410.1"/>
    </source>
</evidence>
<dbReference type="GO" id="GO:0005886">
    <property type="term" value="C:plasma membrane"/>
    <property type="evidence" value="ECO:0007669"/>
    <property type="project" value="TreeGrafter"/>
</dbReference>
<proteinExistence type="predicted"/>
<protein>
    <submittedName>
        <fullName evidence="2">Inner membrane protein YdcO</fullName>
    </submittedName>
</protein>
<feature type="transmembrane region" description="Helical" evidence="1">
    <location>
        <begin position="60"/>
        <end position="78"/>
    </location>
</feature>
<feature type="transmembrane region" description="Helical" evidence="1">
    <location>
        <begin position="363"/>
        <end position="388"/>
    </location>
</feature>
<dbReference type="NCBIfam" id="TIGR00843">
    <property type="entry name" value="benE"/>
    <property type="match status" value="1"/>
</dbReference>